<evidence type="ECO:0000256" key="3">
    <source>
        <dbReference type="ARBA" id="ARBA00022840"/>
    </source>
</evidence>
<dbReference type="PANTHER" id="PTHR14187">
    <property type="entry name" value="ALPHA KINASE/ELONGATION FACTOR 2 KINASE"/>
    <property type="match status" value="1"/>
</dbReference>
<dbReference type="InterPro" id="IPR043129">
    <property type="entry name" value="ATPase_NBD"/>
</dbReference>
<dbReference type="SUPFAM" id="SSF53067">
    <property type="entry name" value="Actin-like ATPase domain"/>
    <property type="match status" value="2"/>
</dbReference>
<keyword evidence="3" id="KW-0067">ATP-binding</keyword>
<evidence type="ECO:0000256" key="2">
    <source>
        <dbReference type="ARBA" id="ARBA00022741"/>
    </source>
</evidence>
<comment type="caution">
    <text evidence="4">The sequence shown here is derived from an EMBL/GenBank/DDBJ whole genome shotgun (WGS) entry which is preliminary data.</text>
</comment>
<dbReference type="EMBL" id="KV590445">
    <property type="protein sequence ID" value="OPL21566.1"/>
    <property type="molecule type" value="Genomic_DNA"/>
</dbReference>
<name>A0A3L5TQY9_MYTGA</name>
<dbReference type="CDD" id="cd10229">
    <property type="entry name" value="ASKHA_NBD_HSP70_HSPA12"/>
    <property type="match status" value="1"/>
</dbReference>
<dbReference type="Proteomes" id="UP000266721">
    <property type="component" value="Unassembled WGS sequence"/>
</dbReference>
<evidence type="ECO:0000313" key="4">
    <source>
        <dbReference type="EMBL" id="OPL21566.1"/>
    </source>
</evidence>
<dbReference type="Gene3D" id="3.30.420.40">
    <property type="match status" value="2"/>
</dbReference>
<dbReference type="GO" id="GO:0005524">
    <property type="term" value="F:ATP binding"/>
    <property type="evidence" value="ECO:0007669"/>
    <property type="project" value="UniProtKB-KW"/>
</dbReference>
<dbReference type="AlphaFoldDB" id="A0A3L5TQY9"/>
<evidence type="ECO:0000256" key="1">
    <source>
        <dbReference type="ARBA" id="ARBA00007381"/>
    </source>
</evidence>
<dbReference type="InterPro" id="IPR013126">
    <property type="entry name" value="Hsp_70_fam"/>
</dbReference>
<proteinExistence type="inferred from homology"/>
<accession>A0A3L5TQY9</accession>
<keyword evidence="5" id="KW-1185">Reference proteome</keyword>
<evidence type="ECO:0000313" key="5">
    <source>
        <dbReference type="Proteomes" id="UP000266721"/>
    </source>
</evidence>
<sequence length="579" mass="66454">MMTDSRNYLMVAAIDFGTTYSGYSFSLRDEFLKNPLQIHTATWKTTCRLSTGEKTPTCLLLNKKREFVAFGYDAEDRWTDLILDKEQDDYYYFQRFKMNLHNNKNITSSMMLEDITGTKHLPAFDVFKLSIRFLVEHLLKMLDTRGKIVHNDEVQWVLTVPAIWTDKAKKFMRSCAEAAGIPANNLIVALEPEAASIFCQFLQTEKKDCSDSGFTVTAEGTEYMVVDLGGGTADITVHQKAANCHLKEKHRAMGNDCGGTSIDKRFLKLLEKIVGDTIMQSLKKESPLAYLDLVREFETVKRTVDNEKPKVTMSIPVVALEKLCQKVHKTDLESLIDTSSYSKEIQLTYDKIRMNLDFFNKLFMPSINDVISLIKEIFRNKTLKDVTHMLLVGGFSDCKLMQKAVRQEFPEKRIIIPGEASLSVMKGAVLFGHRPHYITSRIMRRSYGVKTNLPWNEKKYDRKYKVVMEGEERCDNIFSLIVGKDESVEAGMIVKKSFFTPYKHQDKMDIMVFVSEETTPEYVDDDRCSWLCTPTIEFEDTCEERRWVDVEFIFGNTENGLKAVDRNSGKAISADFNLI</sequence>
<dbReference type="Pfam" id="PF00012">
    <property type="entry name" value="HSP70"/>
    <property type="match status" value="1"/>
</dbReference>
<protein>
    <submittedName>
        <fullName evidence="4">Uncharacterized protein</fullName>
    </submittedName>
</protein>
<gene>
    <name evidence="4" type="ORF">AM593_08202</name>
</gene>
<dbReference type="GO" id="GO:0140662">
    <property type="term" value="F:ATP-dependent protein folding chaperone"/>
    <property type="evidence" value="ECO:0007669"/>
    <property type="project" value="InterPro"/>
</dbReference>
<reference evidence="4 5" key="1">
    <citation type="journal article" date="2016" name="PLoS ONE">
        <title>A First Insight into the Genome of the Filter-Feeder Mussel Mytilus galloprovincialis.</title>
        <authorList>
            <person name="Murgarella M."/>
            <person name="Puiu D."/>
            <person name="Novoa B."/>
            <person name="Figueras A."/>
            <person name="Posada D."/>
            <person name="Canchaya C."/>
        </authorList>
    </citation>
    <scope>NUCLEOTIDE SEQUENCE [LARGE SCALE GENOMIC DNA]</scope>
    <source>
        <tissue evidence="4">Muscle</tissue>
    </source>
</reference>
<organism evidence="4 5">
    <name type="scientific">Mytilus galloprovincialis</name>
    <name type="common">Mediterranean mussel</name>
    <dbReference type="NCBI Taxonomy" id="29158"/>
    <lineage>
        <taxon>Eukaryota</taxon>
        <taxon>Metazoa</taxon>
        <taxon>Spiralia</taxon>
        <taxon>Lophotrochozoa</taxon>
        <taxon>Mollusca</taxon>
        <taxon>Bivalvia</taxon>
        <taxon>Autobranchia</taxon>
        <taxon>Pteriomorphia</taxon>
        <taxon>Mytilida</taxon>
        <taxon>Mytiloidea</taxon>
        <taxon>Mytilidae</taxon>
        <taxon>Mytilinae</taxon>
        <taxon>Mytilus</taxon>
    </lineage>
</organism>
<keyword evidence="2" id="KW-0547">Nucleotide-binding</keyword>
<comment type="similarity">
    <text evidence="1">Belongs to the heat shock protein 70 family.</text>
</comment>
<feature type="non-terminal residue" evidence="4">
    <location>
        <position position="1"/>
    </location>
</feature>
<dbReference type="PANTHER" id="PTHR14187:SF5">
    <property type="entry name" value="HEAT SHOCK 70 KDA PROTEIN 12A"/>
    <property type="match status" value="1"/>
</dbReference>